<accession>A0ABX0X7N1</accession>
<dbReference type="PANTHER" id="PTHR42951">
    <property type="entry name" value="METALLO-BETA-LACTAMASE DOMAIN-CONTAINING"/>
    <property type="match status" value="1"/>
</dbReference>
<dbReference type="SUPFAM" id="SSF56281">
    <property type="entry name" value="Metallo-hydrolase/oxidoreductase"/>
    <property type="match status" value="1"/>
</dbReference>
<proteinExistence type="predicted"/>
<dbReference type="CDD" id="cd07726">
    <property type="entry name" value="ST1585-like_MBL-fold"/>
    <property type="match status" value="1"/>
</dbReference>
<comment type="caution">
    <text evidence="2">The sequence shown here is derived from an EMBL/GenBank/DDBJ whole genome shotgun (WGS) entry which is preliminary data.</text>
</comment>
<feature type="domain" description="Metallo-beta-lactamase" evidence="1">
    <location>
        <begin position="16"/>
        <end position="211"/>
    </location>
</feature>
<dbReference type="Proteomes" id="UP000770785">
    <property type="component" value="Unassembled WGS sequence"/>
</dbReference>
<gene>
    <name evidence="2" type="ORF">GGR27_000354</name>
</gene>
<dbReference type="RefSeq" id="WP_168035674.1">
    <property type="nucleotide sequence ID" value="NZ_JAATJH010000001.1"/>
</dbReference>
<evidence type="ECO:0000313" key="3">
    <source>
        <dbReference type="Proteomes" id="UP000770785"/>
    </source>
</evidence>
<protein>
    <submittedName>
        <fullName evidence="2">Glyoxylase-like metal-dependent hydrolase (Beta-lactamase superfamily II)</fullName>
    </submittedName>
</protein>
<dbReference type="Gene3D" id="3.60.15.10">
    <property type="entry name" value="Ribonuclease Z/Hydroxyacylglutathione hydrolase-like"/>
    <property type="match status" value="1"/>
</dbReference>
<evidence type="ECO:0000259" key="1">
    <source>
        <dbReference type="SMART" id="SM00849"/>
    </source>
</evidence>
<dbReference type="InterPro" id="IPR050855">
    <property type="entry name" value="NDM-1-like"/>
</dbReference>
<reference evidence="2 3" key="1">
    <citation type="submission" date="2020-03" db="EMBL/GenBank/DDBJ databases">
        <title>Genomic Encyclopedia of Type Strains, Phase IV (KMG-IV): sequencing the most valuable type-strain genomes for metagenomic binning, comparative biology and taxonomic classification.</title>
        <authorList>
            <person name="Goeker M."/>
        </authorList>
    </citation>
    <scope>NUCLEOTIDE SEQUENCE [LARGE SCALE GENOMIC DNA]</scope>
    <source>
        <strain evidence="2 3">DSM 105096</strain>
    </source>
</reference>
<name>A0ABX0X7N1_9BACT</name>
<dbReference type="InterPro" id="IPR037482">
    <property type="entry name" value="ST1585_MBL-fold"/>
</dbReference>
<sequence>MLVHTIDLKFLGEPAAIAAFVIPDAAGYTMVECGPFSTHETLLAQLAVLEIAPSEIHTLLLTHIHFDHAGAAWWWAARGTRVYVHPRGLKHMIDPTRLYGSAARIYGEDNMAKLWGKMEKIDAASITAVGDREALALGGHTWTAHHTPGHASHHIAWQVRKVVFTGDVGGVKIKGGPVVPPCPPPDINAEDWNASLDRLASLSVNKFYLTHYGEVPVADHLPALRKRLTSYVEWVANRLLTIDDPAELVPGFTEMVEAELRQNGVPEKVISAYRVANPPYMSVAGIARYLSTKK</sequence>
<evidence type="ECO:0000313" key="2">
    <source>
        <dbReference type="EMBL" id="NJC24873.1"/>
    </source>
</evidence>
<dbReference type="InterPro" id="IPR036866">
    <property type="entry name" value="RibonucZ/Hydroxyglut_hydro"/>
</dbReference>
<organism evidence="2 3">
    <name type="scientific">Neolewinella antarctica</name>
    <dbReference type="NCBI Taxonomy" id="442734"/>
    <lineage>
        <taxon>Bacteria</taxon>
        <taxon>Pseudomonadati</taxon>
        <taxon>Bacteroidota</taxon>
        <taxon>Saprospiria</taxon>
        <taxon>Saprospirales</taxon>
        <taxon>Lewinellaceae</taxon>
        <taxon>Neolewinella</taxon>
    </lineage>
</organism>
<dbReference type="SMART" id="SM00849">
    <property type="entry name" value="Lactamase_B"/>
    <property type="match status" value="1"/>
</dbReference>
<dbReference type="PANTHER" id="PTHR42951:SF22">
    <property type="entry name" value="METALLO BETA-LACTAMASE SUPERFAMILY LIPOPROTEIN"/>
    <property type="match status" value="1"/>
</dbReference>
<dbReference type="Pfam" id="PF00753">
    <property type="entry name" value="Lactamase_B"/>
    <property type="match status" value="1"/>
</dbReference>
<dbReference type="EMBL" id="JAATJH010000001">
    <property type="protein sequence ID" value="NJC24873.1"/>
    <property type="molecule type" value="Genomic_DNA"/>
</dbReference>
<keyword evidence="3" id="KW-1185">Reference proteome</keyword>
<dbReference type="InterPro" id="IPR001279">
    <property type="entry name" value="Metallo-B-lactamas"/>
</dbReference>